<evidence type="ECO:0000256" key="5">
    <source>
        <dbReference type="ARBA" id="ARBA00022927"/>
    </source>
</evidence>
<dbReference type="AlphaFoldDB" id="A0A383UKQ4"/>
<dbReference type="GO" id="GO:0031369">
    <property type="term" value="F:translation initiation factor binding"/>
    <property type="evidence" value="ECO:0007669"/>
    <property type="project" value="TreeGrafter"/>
</dbReference>
<evidence type="ECO:0000256" key="7">
    <source>
        <dbReference type="ARBA" id="ARBA00023132"/>
    </source>
</evidence>
<dbReference type="Pfam" id="PF07817">
    <property type="entry name" value="GLE1"/>
    <property type="match status" value="1"/>
</dbReference>
<evidence type="ECO:0000256" key="9">
    <source>
        <dbReference type="ARBA" id="ARBA00026227"/>
    </source>
</evidence>
<dbReference type="GO" id="GO:0016973">
    <property type="term" value="P:poly(A)+ mRNA export from nucleus"/>
    <property type="evidence" value="ECO:0007669"/>
    <property type="project" value="InterPro"/>
</dbReference>
<evidence type="ECO:0000256" key="2">
    <source>
        <dbReference type="ARBA" id="ARBA00011056"/>
    </source>
</evidence>
<dbReference type="GO" id="GO:0005543">
    <property type="term" value="F:phospholipid binding"/>
    <property type="evidence" value="ECO:0007669"/>
    <property type="project" value="TreeGrafter"/>
</dbReference>
<evidence type="ECO:0000313" key="13">
    <source>
        <dbReference type="Proteomes" id="UP000275772"/>
    </source>
</evidence>
<evidence type="ECO:0000256" key="6">
    <source>
        <dbReference type="ARBA" id="ARBA00023010"/>
    </source>
</evidence>
<keyword evidence="6" id="KW-0811">Translocation</keyword>
<organism evidence="12 13">
    <name type="scientific">Blumeria hordei</name>
    <name type="common">Barley powdery mildew</name>
    <name type="synonym">Blumeria graminis f. sp. hordei</name>
    <dbReference type="NCBI Taxonomy" id="2867405"/>
    <lineage>
        <taxon>Eukaryota</taxon>
        <taxon>Fungi</taxon>
        <taxon>Dikarya</taxon>
        <taxon>Ascomycota</taxon>
        <taxon>Pezizomycotina</taxon>
        <taxon>Leotiomycetes</taxon>
        <taxon>Erysiphales</taxon>
        <taxon>Erysiphaceae</taxon>
        <taxon>Blumeria</taxon>
    </lineage>
</organism>
<comment type="similarity">
    <text evidence="2">Belongs to the GLE1 family.</text>
</comment>
<reference evidence="12 13" key="1">
    <citation type="submission" date="2017-11" db="EMBL/GenBank/DDBJ databases">
        <authorList>
            <person name="Kracher B."/>
        </authorList>
    </citation>
    <scope>NUCLEOTIDE SEQUENCE [LARGE SCALE GENOMIC DNA]</scope>
    <source>
        <strain evidence="12 13">RACE1</strain>
    </source>
</reference>
<keyword evidence="5" id="KW-0653">Protein transport</keyword>
<comment type="subcellular location">
    <subcellularLocation>
        <location evidence="1">Nucleus</location>
        <location evidence="1">Nuclear pore complex</location>
    </subcellularLocation>
</comment>
<sequence length="589" mass="65082">MLGEMNNVENEENSILTNNINVPTFENDFNYSLFSLNLEDFHGTLLSAAQAEHTKVRERALRLLELDRIRCEREALKEAADAAEERVRIESEKVREECRIREAEKKVREISKPTILPPLEPHVATSSTVESQPVQPTITFPSFPIKAASQDAALAQKPQPLVESKRDNITELATTKRPLVPSSVTVSTSTALPTIKPYQAGAKLVSNTKEQSIVTPQPTTFGSSTVATGKLDQVGRFSISQPSAPAKALNQSTAQRSKFHQQTQNFVNTTRYREIHAEMKRLRKLVESQVDPDANSMKLKNICSEGRREITKALGQLVVGGNNSTIVNKVILKLREALKTNYQLISVSLFTVKNHEAVSGAPLTEDGVDMNSDKLPIIFIYLIGSLCKSICAQLVSEAAVKPLAATPIGILTAKIFSDPRLHWRGKSLIDVLISKIFIACPILFGVSGDDSTEEGRVRIGWRKINGRFISEQAHYDRMSGIAAGYAAISLRDFSRTKWTNPYPPVNYWFALSAVVSTPDRVNSPSRFVVLKSLVEHSFPRFIQFYGDMAIAALHAALVEFPKRGAESNPAVGTLKALGTTLLRDHGLRL</sequence>
<dbReference type="Proteomes" id="UP000275772">
    <property type="component" value="Unassembled WGS sequence"/>
</dbReference>
<feature type="coiled-coil region" evidence="11">
    <location>
        <begin position="66"/>
        <end position="106"/>
    </location>
</feature>
<accession>A0A383UKQ4</accession>
<keyword evidence="3" id="KW-0813">Transport</keyword>
<evidence type="ECO:0000256" key="1">
    <source>
        <dbReference type="ARBA" id="ARBA00004567"/>
    </source>
</evidence>
<evidence type="ECO:0000256" key="8">
    <source>
        <dbReference type="ARBA" id="ARBA00023242"/>
    </source>
</evidence>
<dbReference type="PANTHER" id="PTHR12960:SF0">
    <property type="entry name" value="MRNA EXPORT FACTOR GLE1"/>
    <property type="match status" value="1"/>
</dbReference>
<dbReference type="VEuPathDB" id="FungiDB:BLGHR1_11163"/>
<dbReference type="InterPro" id="IPR038506">
    <property type="entry name" value="GLE1-like_sf"/>
</dbReference>
<keyword evidence="7" id="KW-0906">Nuclear pore complex</keyword>
<evidence type="ECO:0000256" key="4">
    <source>
        <dbReference type="ARBA" id="ARBA00022816"/>
    </source>
</evidence>
<dbReference type="GO" id="GO:0015031">
    <property type="term" value="P:protein transport"/>
    <property type="evidence" value="ECO:0007669"/>
    <property type="project" value="UniProtKB-KW"/>
</dbReference>
<dbReference type="Gene3D" id="1.25.40.510">
    <property type="entry name" value="GLE1-like"/>
    <property type="match status" value="1"/>
</dbReference>
<dbReference type="GO" id="GO:0000822">
    <property type="term" value="F:inositol hexakisphosphate binding"/>
    <property type="evidence" value="ECO:0007669"/>
    <property type="project" value="TreeGrafter"/>
</dbReference>
<dbReference type="EMBL" id="UNSH01000011">
    <property type="protein sequence ID" value="SZF00426.1"/>
    <property type="molecule type" value="Genomic_DNA"/>
</dbReference>
<evidence type="ECO:0000256" key="11">
    <source>
        <dbReference type="SAM" id="Coils"/>
    </source>
</evidence>
<dbReference type="GO" id="GO:0005737">
    <property type="term" value="C:cytoplasm"/>
    <property type="evidence" value="ECO:0007669"/>
    <property type="project" value="TreeGrafter"/>
</dbReference>
<evidence type="ECO:0000256" key="10">
    <source>
        <dbReference type="ARBA" id="ARBA00029983"/>
    </source>
</evidence>
<proteinExistence type="inferred from homology"/>
<keyword evidence="11" id="KW-0175">Coiled coil</keyword>
<dbReference type="PANTHER" id="PTHR12960">
    <property type="entry name" value="GLE-1-RELATED"/>
    <property type="match status" value="1"/>
</dbReference>
<name>A0A383UKQ4_BLUHO</name>
<keyword evidence="4" id="KW-0509">mRNA transport</keyword>
<gene>
    <name evidence="12" type="ORF">BLGHR1_11163</name>
</gene>
<evidence type="ECO:0000256" key="3">
    <source>
        <dbReference type="ARBA" id="ARBA00022448"/>
    </source>
</evidence>
<protein>
    <recommendedName>
        <fullName evidence="9">mRNA export factor GLE1</fullName>
    </recommendedName>
    <alternativeName>
        <fullName evidence="10">Nucleoporin GLE1</fullName>
    </alternativeName>
</protein>
<evidence type="ECO:0000313" key="12">
    <source>
        <dbReference type="EMBL" id="SZF00426.1"/>
    </source>
</evidence>
<keyword evidence="8" id="KW-0539">Nucleus</keyword>
<dbReference type="InterPro" id="IPR012476">
    <property type="entry name" value="GLE1"/>
</dbReference>
<dbReference type="GO" id="GO:0044614">
    <property type="term" value="C:nuclear pore cytoplasmic filaments"/>
    <property type="evidence" value="ECO:0007669"/>
    <property type="project" value="TreeGrafter"/>
</dbReference>